<dbReference type="Proteomes" id="UP000217784">
    <property type="component" value="Unassembled WGS sequence"/>
</dbReference>
<organism evidence="1 2">
    <name type="scientific">Methanobacterium bryantii</name>
    <dbReference type="NCBI Taxonomy" id="2161"/>
    <lineage>
        <taxon>Archaea</taxon>
        <taxon>Methanobacteriati</taxon>
        <taxon>Methanobacteriota</taxon>
        <taxon>Methanomada group</taxon>
        <taxon>Methanobacteria</taxon>
        <taxon>Methanobacteriales</taxon>
        <taxon>Methanobacteriaceae</taxon>
        <taxon>Methanobacterium</taxon>
    </lineage>
</organism>
<proteinExistence type="predicted"/>
<accession>A0A2A2H6W1</accession>
<keyword evidence="2" id="KW-1185">Reference proteome</keyword>
<evidence type="ECO:0000313" key="1">
    <source>
        <dbReference type="EMBL" id="PAV05149.1"/>
    </source>
</evidence>
<dbReference type="EMBL" id="LMVM01000012">
    <property type="protein sequence ID" value="PAV05149.1"/>
    <property type="molecule type" value="Genomic_DNA"/>
</dbReference>
<reference evidence="1 2" key="1">
    <citation type="journal article" date="2017" name="BMC Genomics">
        <title>Genomic analysis of methanogenic archaea reveals a shift towards energy conservation.</title>
        <authorList>
            <person name="Gilmore S.P."/>
            <person name="Henske J.K."/>
            <person name="Sexton J.A."/>
            <person name="Solomon K.V."/>
            <person name="Seppala S."/>
            <person name="Yoo J.I."/>
            <person name="Huyett L.M."/>
            <person name="Pressman A."/>
            <person name="Cogan J.Z."/>
            <person name="Kivenson V."/>
            <person name="Peng X."/>
            <person name="Tan Y."/>
            <person name="Valentine D.L."/>
            <person name="O'Malley M.A."/>
        </authorList>
    </citation>
    <scope>NUCLEOTIDE SEQUENCE [LARGE SCALE GENOMIC DNA]</scope>
    <source>
        <strain evidence="1 2">M.o.H.</strain>
    </source>
</reference>
<gene>
    <name evidence="1" type="ORF">ASJ80_12750</name>
</gene>
<protein>
    <submittedName>
        <fullName evidence="1">Uncharacterized protein</fullName>
    </submittedName>
</protein>
<name>A0A2A2H6W1_METBR</name>
<evidence type="ECO:0000313" key="2">
    <source>
        <dbReference type="Proteomes" id="UP000217784"/>
    </source>
</evidence>
<sequence length="103" mass="11800">MGTYSSKISLGGNKIMDINQLNSKRNDILGELKAYEELQLGLEQISKYNRENHTNDQLKVYTTAYEPHLEEITELSVAEKIEKLTNNLLTLSEQINILKMNSK</sequence>
<comment type="caution">
    <text evidence="1">The sequence shown here is derived from an EMBL/GenBank/DDBJ whole genome shotgun (WGS) entry which is preliminary data.</text>
</comment>
<dbReference type="AlphaFoldDB" id="A0A2A2H6W1"/>